<gene>
    <name evidence="1" type="ORF">GA0070612_0034</name>
</gene>
<organism evidence="1 2">
    <name type="scientific">Micromonospora chokoriensis</name>
    <dbReference type="NCBI Taxonomy" id="356851"/>
    <lineage>
        <taxon>Bacteria</taxon>
        <taxon>Bacillati</taxon>
        <taxon>Actinomycetota</taxon>
        <taxon>Actinomycetes</taxon>
        <taxon>Micromonosporales</taxon>
        <taxon>Micromonosporaceae</taxon>
        <taxon>Micromonospora</taxon>
    </lineage>
</organism>
<dbReference type="SUPFAM" id="SSF141571">
    <property type="entry name" value="Pentapeptide repeat-like"/>
    <property type="match status" value="1"/>
</dbReference>
<dbReference type="AlphaFoldDB" id="A0A1C4U2S9"/>
<keyword evidence="2" id="KW-1185">Reference proteome</keyword>
<sequence>MRTSTIGDVKVLLPDLEPDDLDTTTDLADSLTEALVNGAAWRGSYLEEVSIRSSLITGVDLSESTWEAGSLYGCEITRTDFSGTTLTGITIERCAITSSRFTGTRLTDVRLKDVLFDGCRFDYATFHRVTAAGSVAFTDCTLTNGAWSSCRLPRIALRSCDLAGLELDSCQLDGTDLRGSRLHDLKTPLDNLRGVTVDEDQLPDLTRLTVAALDLTVRNE</sequence>
<dbReference type="Proteomes" id="UP000198224">
    <property type="component" value="Chromosome I"/>
</dbReference>
<dbReference type="InterPro" id="IPR051082">
    <property type="entry name" value="Pentapeptide-BTB/POZ_domain"/>
</dbReference>
<evidence type="ECO:0000313" key="2">
    <source>
        <dbReference type="Proteomes" id="UP000198224"/>
    </source>
</evidence>
<evidence type="ECO:0000313" key="1">
    <source>
        <dbReference type="EMBL" id="SCE66005.1"/>
    </source>
</evidence>
<dbReference type="EMBL" id="LT607409">
    <property type="protein sequence ID" value="SCE66005.1"/>
    <property type="molecule type" value="Genomic_DNA"/>
</dbReference>
<protein>
    <submittedName>
        <fullName evidence="1">Uncharacterized protein YjbI, contains pentapeptide repeats</fullName>
    </submittedName>
</protein>
<dbReference type="RefSeq" id="WP_088986054.1">
    <property type="nucleotide sequence ID" value="NZ_LT607409.1"/>
</dbReference>
<reference evidence="2" key="1">
    <citation type="submission" date="2016-06" db="EMBL/GenBank/DDBJ databases">
        <authorList>
            <person name="Varghese N."/>
            <person name="Submissions Spin"/>
        </authorList>
    </citation>
    <scope>NUCLEOTIDE SEQUENCE [LARGE SCALE GENOMIC DNA]</scope>
    <source>
        <strain evidence="2">DSM 45160</strain>
    </source>
</reference>
<dbReference type="InterPro" id="IPR001646">
    <property type="entry name" value="5peptide_repeat"/>
</dbReference>
<proteinExistence type="predicted"/>
<dbReference type="PANTHER" id="PTHR14136:SF17">
    <property type="entry name" value="BTB_POZ DOMAIN-CONTAINING PROTEIN KCTD9"/>
    <property type="match status" value="1"/>
</dbReference>
<accession>A0A1C4U2S9</accession>
<name>A0A1C4U2S9_9ACTN</name>
<dbReference type="PANTHER" id="PTHR14136">
    <property type="entry name" value="BTB_POZ DOMAIN-CONTAINING PROTEIN KCTD9"/>
    <property type="match status" value="1"/>
</dbReference>
<dbReference type="Pfam" id="PF13576">
    <property type="entry name" value="Pentapeptide_3"/>
    <property type="match status" value="1"/>
</dbReference>
<dbReference type="Gene3D" id="2.160.20.80">
    <property type="entry name" value="E3 ubiquitin-protein ligase SopA"/>
    <property type="match status" value="1"/>
</dbReference>